<dbReference type="PANTHER" id="PTHR42951">
    <property type="entry name" value="METALLO-BETA-LACTAMASE DOMAIN-CONTAINING"/>
    <property type="match status" value="1"/>
</dbReference>
<dbReference type="STRING" id="1867952.MTBPR1_100178"/>
<comment type="similarity">
    <text evidence="1">Belongs to the metallo-beta-lactamase superfamily. Class-B beta-lactamase family.</text>
</comment>
<proteinExistence type="inferred from homology"/>
<organism evidence="4 5">
    <name type="scientific">Candidatus Terasakiella magnetica</name>
    <dbReference type="NCBI Taxonomy" id="1867952"/>
    <lineage>
        <taxon>Bacteria</taxon>
        <taxon>Pseudomonadati</taxon>
        <taxon>Pseudomonadota</taxon>
        <taxon>Alphaproteobacteria</taxon>
        <taxon>Rhodospirillales</taxon>
        <taxon>Terasakiellaceae</taxon>
        <taxon>Terasakiella</taxon>
    </lineage>
</organism>
<dbReference type="GO" id="GO:0017001">
    <property type="term" value="P:antibiotic catabolic process"/>
    <property type="evidence" value="ECO:0007669"/>
    <property type="project" value="UniProtKB-ARBA"/>
</dbReference>
<dbReference type="Gene3D" id="3.40.250.10">
    <property type="entry name" value="Rhodanese-like domain"/>
    <property type="match status" value="1"/>
</dbReference>
<evidence type="ECO:0000313" key="4">
    <source>
        <dbReference type="EMBL" id="SCA55537.1"/>
    </source>
</evidence>
<dbReference type="CDD" id="cd16282">
    <property type="entry name" value="metallo-hydrolase-like_MBL-fold"/>
    <property type="match status" value="1"/>
</dbReference>
<feature type="signal peptide" evidence="2">
    <location>
        <begin position="1"/>
        <end position="21"/>
    </location>
</feature>
<dbReference type="Proteomes" id="UP000231658">
    <property type="component" value="Unassembled WGS sequence"/>
</dbReference>
<dbReference type="InterPro" id="IPR036866">
    <property type="entry name" value="RibonucZ/Hydroxyglut_hydro"/>
</dbReference>
<dbReference type="Pfam" id="PF00753">
    <property type="entry name" value="Lactamase_B"/>
    <property type="match status" value="1"/>
</dbReference>
<dbReference type="EMBL" id="FLYE01000002">
    <property type="protein sequence ID" value="SCA55537.1"/>
    <property type="molecule type" value="Genomic_DNA"/>
</dbReference>
<dbReference type="InterPro" id="IPR050855">
    <property type="entry name" value="NDM-1-like"/>
</dbReference>
<evidence type="ECO:0000259" key="3">
    <source>
        <dbReference type="PROSITE" id="PS50206"/>
    </source>
</evidence>
<dbReference type="PANTHER" id="PTHR42951:SF4">
    <property type="entry name" value="ACYL-COENZYME A THIOESTERASE MBLAC2"/>
    <property type="match status" value="1"/>
</dbReference>
<evidence type="ECO:0000313" key="5">
    <source>
        <dbReference type="Proteomes" id="UP000231658"/>
    </source>
</evidence>
<keyword evidence="5" id="KW-1185">Reference proteome</keyword>
<dbReference type="OrthoDB" id="420651at2"/>
<dbReference type="SMART" id="SM00450">
    <property type="entry name" value="RHOD"/>
    <property type="match status" value="1"/>
</dbReference>
<dbReference type="Pfam" id="PF00581">
    <property type="entry name" value="Rhodanese"/>
    <property type="match status" value="1"/>
</dbReference>
<feature type="chain" id="PRO_5008680659" evidence="2">
    <location>
        <begin position="22"/>
        <end position="436"/>
    </location>
</feature>
<evidence type="ECO:0000256" key="1">
    <source>
        <dbReference type="ARBA" id="ARBA00005250"/>
    </source>
</evidence>
<dbReference type="InterPro" id="IPR001763">
    <property type="entry name" value="Rhodanese-like_dom"/>
</dbReference>
<dbReference type="CDD" id="cd00158">
    <property type="entry name" value="RHOD"/>
    <property type="match status" value="1"/>
</dbReference>
<dbReference type="SMART" id="SM00849">
    <property type="entry name" value="Lactamase_B"/>
    <property type="match status" value="1"/>
</dbReference>
<dbReference type="RefSeq" id="WP_069186243.1">
    <property type="nucleotide sequence ID" value="NZ_FLYE01000002.1"/>
</dbReference>
<dbReference type="SUPFAM" id="SSF52821">
    <property type="entry name" value="Rhodanese/Cell cycle control phosphatase"/>
    <property type="match status" value="1"/>
</dbReference>
<dbReference type="Gene3D" id="3.60.15.10">
    <property type="entry name" value="Ribonuclease Z/Hydroxyacylglutathione hydrolase-like"/>
    <property type="match status" value="1"/>
</dbReference>
<protein>
    <submittedName>
        <fullName evidence="4">SoxH-like protein</fullName>
    </submittedName>
</protein>
<dbReference type="PROSITE" id="PS50206">
    <property type="entry name" value="RHODANESE_3"/>
    <property type="match status" value="1"/>
</dbReference>
<feature type="domain" description="Rhodanese" evidence="3">
    <location>
        <begin position="50"/>
        <end position="144"/>
    </location>
</feature>
<reference evidence="4 5" key="1">
    <citation type="submission" date="2016-07" db="EMBL/GenBank/DDBJ databases">
        <authorList>
            <person name="Lefevre C.T."/>
        </authorList>
    </citation>
    <scope>NUCLEOTIDE SEQUENCE [LARGE SCALE GENOMIC DNA]</scope>
    <source>
        <strain evidence="4">PR1</strain>
    </source>
</reference>
<evidence type="ECO:0000256" key="2">
    <source>
        <dbReference type="SAM" id="SignalP"/>
    </source>
</evidence>
<sequence>MRNRFLASLVALAFAISPAYSLEGGETQLAKVHKHIHNISTSELQSWLKENPEGLLIDVRTSHEINTLGGTIKTHQNRMIPRGWLEFRMTQHAPDENTPIVVYCGQNLRSPLAAKTLMDMGYKNVHNYEDGVLKWKEANLPLQIADQEPDSFLYRKPQKVVDGVWSAIGQTAPPLYENSGHNNNLTFIETSEGAIVVNASANYLLAQSFHEEMKQLSSQPVKYVILENGQTHAAMGAQYWKEQGAEIIAHVDAADEIKQNAHRLSEQTFKRYRDKAMGSKVVHPDTTFEDKMVLELGGQKIELLHFGPAHSPGDISVWLPAKSLVIAGDMAFHQRLLAVFEETDTAGWIRSWESFAALDAKHVIPGHGEPTTMAEITKYTHDYLVYLRSEVKKLLEDGAGLAEAYDIDQSAYRHLDTFNQLARKNAGRVFVQMEFE</sequence>
<accession>A0A1C3RE15</accession>
<dbReference type="AlphaFoldDB" id="A0A1C3RE15"/>
<dbReference type="SUPFAM" id="SSF56281">
    <property type="entry name" value="Metallo-hydrolase/oxidoreductase"/>
    <property type="match status" value="1"/>
</dbReference>
<dbReference type="InterPro" id="IPR036873">
    <property type="entry name" value="Rhodanese-like_dom_sf"/>
</dbReference>
<gene>
    <name evidence="4" type="ORF">MTBPR1_100178</name>
</gene>
<keyword evidence="2" id="KW-0732">Signal</keyword>
<dbReference type="InterPro" id="IPR001279">
    <property type="entry name" value="Metallo-B-lactamas"/>
</dbReference>
<name>A0A1C3RE15_9PROT</name>